<proteinExistence type="predicted"/>
<dbReference type="Proteomes" id="UP000218505">
    <property type="component" value="Chromosome"/>
</dbReference>
<reference evidence="2" key="1">
    <citation type="submission" date="2017-09" db="EMBL/GenBank/DDBJ databases">
        <title>Complete Genome Sequence of ansamitocin-producing Bacterium Actinosynnema pretiosum X47.</title>
        <authorList>
            <person name="Cao G."/>
            <person name="Zong G."/>
            <person name="Zhong C."/>
            <person name="Fu J."/>
        </authorList>
    </citation>
    <scope>NUCLEOTIDE SEQUENCE [LARGE SCALE GENOMIC DNA]</scope>
    <source>
        <strain evidence="2">X47</strain>
    </source>
</reference>
<protein>
    <recommendedName>
        <fullName evidence="4">Adenylate cyclase</fullName>
    </recommendedName>
</protein>
<dbReference type="SUPFAM" id="SSF50249">
    <property type="entry name" value="Nucleic acid-binding proteins"/>
    <property type="match status" value="1"/>
</dbReference>
<evidence type="ECO:0000313" key="2">
    <source>
        <dbReference type="EMBL" id="ATE57649.1"/>
    </source>
</evidence>
<accession>A0A290ZF97</accession>
<dbReference type="SUPFAM" id="SSF55073">
    <property type="entry name" value="Nucleotide cyclase"/>
    <property type="match status" value="1"/>
</dbReference>
<organism evidence="2 3">
    <name type="scientific">Actinosynnema pretiosum</name>
    <dbReference type="NCBI Taxonomy" id="42197"/>
    <lineage>
        <taxon>Bacteria</taxon>
        <taxon>Bacillati</taxon>
        <taxon>Actinomycetota</taxon>
        <taxon>Actinomycetes</taxon>
        <taxon>Pseudonocardiales</taxon>
        <taxon>Pseudonocardiaceae</taxon>
        <taxon>Actinosynnema</taxon>
    </lineage>
</organism>
<dbReference type="KEGG" id="apre:CNX65_33680"/>
<dbReference type="AlphaFoldDB" id="A0A290ZF97"/>
<keyword evidence="3" id="KW-1185">Reference proteome</keyword>
<dbReference type="Gene3D" id="3.30.70.1230">
    <property type="entry name" value="Nucleotide cyclase"/>
    <property type="match status" value="1"/>
</dbReference>
<name>A0A290ZF97_9PSEU</name>
<sequence>MEILRDAFNNTAKVSVVVMHVDLTGATELKTSSAEVSWLPTFGWFFDQVTESVSRNGGTVCKYLSSGVIATFPVVQAAQAINAAIAIQERLREAKRDNTYLCNCSVGITTGKVVPFVNGQQQDFIGTSVDQVERLALGGSPGAVFVDEETVSAANMMEVFSIYGNAVSREGRGYLGAPQKLPNAGSSIDYREVLWDAQPFGVKSSMVTDMTAPQGQAPTPPPPAVRPARGNEQDPWVVGRVTRWDSVKGSGFASGRNGGTYYLHRDNLVRGVVDLAPGDEVFFLAEPQPDGGRNPRANVTVPLGALLDVELLRVREKYGFLDARDGKGFRRDLFVDLGPDAPLNHRVGQVLRIRVGSNTKGPVGLVQVDEQRVAS</sequence>
<dbReference type="InterPro" id="IPR029787">
    <property type="entry name" value="Nucleotide_cyclase"/>
</dbReference>
<evidence type="ECO:0008006" key="4">
    <source>
        <dbReference type="Google" id="ProtNLM"/>
    </source>
</evidence>
<feature type="region of interest" description="Disordered" evidence="1">
    <location>
        <begin position="210"/>
        <end position="231"/>
    </location>
</feature>
<dbReference type="RefSeq" id="WP_096497304.1">
    <property type="nucleotide sequence ID" value="NZ_CP023445.1"/>
</dbReference>
<gene>
    <name evidence="2" type="ORF">CNX65_33680</name>
</gene>
<dbReference type="Gene3D" id="2.40.50.140">
    <property type="entry name" value="Nucleic acid-binding proteins"/>
    <property type="match status" value="1"/>
</dbReference>
<dbReference type="InterPro" id="IPR012340">
    <property type="entry name" value="NA-bd_OB-fold"/>
</dbReference>
<dbReference type="EMBL" id="CP023445">
    <property type="protein sequence ID" value="ATE57649.1"/>
    <property type="molecule type" value="Genomic_DNA"/>
</dbReference>
<evidence type="ECO:0000313" key="3">
    <source>
        <dbReference type="Proteomes" id="UP000218505"/>
    </source>
</evidence>
<evidence type="ECO:0000256" key="1">
    <source>
        <dbReference type="SAM" id="MobiDB-lite"/>
    </source>
</evidence>